<dbReference type="GO" id="GO:0008832">
    <property type="term" value="F:dGTPase activity"/>
    <property type="evidence" value="ECO:0007669"/>
    <property type="project" value="TreeGrafter"/>
</dbReference>
<gene>
    <name evidence="5" type="ORF">FRZ44_26970</name>
</gene>
<dbReference type="Pfam" id="PF01966">
    <property type="entry name" value="HD"/>
    <property type="match status" value="1"/>
</dbReference>
<feature type="domain" description="HD" evidence="4">
    <location>
        <begin position="78"/>
        <end position="225"/>
    </location>
</feature>
<evidence type="ECO:0000313" key="6">
    <source>
        <dbReference type="Proteomes" id="UP000326202"/>
    </source>
</evidence>
<dbReference type="InterPro" id="IPR023023">
    <property type="entry name" value="dNTPase_2"/>
</dbReference>
<comment type="similarity">
    <text evidence="2">Belongs to the dGTPase family. Type 2 subfamily.</text>
</comment>
<name>A0A5J6MJG3_9PROT</name>
<dbReference type="KEGG" id="htq:FRZ44_26970"/>
<dbReference type="InterPro" id="IPR050135">
    <property type="entry name" value="dGTPase-like"/>
</dbReference>
<dbReference type="InterPro" id="IPR006261">
    <property type="entry name" value="dGTPase"/>
</dbReference>
<dbReference type="NCBIfam" id="NF002326">
    <property type="entry name" value="PRK01286.1-1"/>
    <property type="match status" value="1"/>
</dbReference>
<dbReference type="NCBIfam" id="NF002328">
    <property type="entry name" value="PRK01286.1-3"/>
    <property type="match status" value="1"/>
</dbReference>
<evidence type="ECO:0000259" key="4">
    <source>
        <dbReference type="PROSITE" id="PS51831"/>
    </source>
</evidence>
<proteinExistence type="inferred from homology"/>
<reference evidence="5 6" key="1">
    <citation type="submission" date="2019-08" db="EMBL/GenBank/DDBJ databases">
        <title>Hyperibacter terrae gen. nov., sp. nov. and Hyperibacter viscosus sp. nov., two new members in the family Rhodospirillaceae isolated from the rhizosphere of Hypericum perforatum.</title>
        <authorList>
            <person name="Noviana Z."/>
        </authorList>
    </citation>
    <scope>NUCLEOTIDE SEQUENCE [LARGE SCALE GENOMIC DNA]</scope>
    <source>
        <strain evidence="5 6">R5913</strain>
    </source>
</reference>
<dbReference type="InterPro" id="IPR003607">
    <property type="entry name" value="HD/PDEase_dom"/>
</dbReference>
<dbReference type="HAMAP" id="MF_01212">
    <property type="entry name" value="dGTPase_type2"/>
    <property type="match status" value="1"/>
</dbReference>
<dbReference type="OrthoDB" id="9803619at2"/>
<evidence type="ECO:0000313" key="5">
    <source>
        <dbReference type="EMBL" id="QEX17397.1"/>
    </source>
</evidence>
<protein>
    <recommendedName>
        <fullName evidence="2">Deoxyguanosinetriphosphate triphosphohydrolase-like protein</fullName>
    </recommendedName>
</protein>
<dbReference type="SUPFAM" id="SSF109604">
    <property type="entry name" value="HD-domain/PDEase-like"/>
    <property type="match status" value="1"/>
</dbReference>
<dbReference type="GO" id="GO:0006203">
    <property type="term" value="P:dGTP catabolic process"/>
    <property type="evidence" value="ECO:0007669"/>
    <property type="project" value="TreeGrafter"/>
</dbReference>
<feature type="region of interest" description="Disordered" evidence="3">
    <location>
        <begin position="1"/>
        <end position="48"/>
    </location>
</feature>
<dbReference type="PANTHER" id="PTHR11373">
    <property type="entry name" value="DEOXYNUCLEOSIDE TRIPHOSPHATE TRIPHOSPHOHYDROLASE"/>
    <property type="match status" value="1"/>
</dbReference>
<evidence type="ECO:0000256" key="2">
    <source>
        <dbReference type="HAMAP-Rule" id="MF_01212"/>
    </source>
</evidence>
<accession>A0A5J6MJG3</accession>
<dbReference type="PANTHER" id="PTHR11373:SF43">
    <property type="entry name" value="DEOXYGUANOSINETRIPHOSPHATE TRIPHOSPHOHYDROLASE-LIKE PROTEIN"/>
    <property type="match status" value="1"/>
</dbReference>
<organism evidence="5 6">
    <name type="scientific">Hypericibacter terrae</name>
    <dbReference type="NCBI Taxonomy" id="2602015"/>
    <lineage>
        <taxon>Bacteria</taxon>
        <taxon>Pseudomonadati</taxon>
        <taxon>Pseudomonadota</taxon>
        <taxon>Alphaproteobacteria</taxon>
        <taxon>Rhodospirillales</taxon>
        <taxon>Dongiaceae</taxon>
        <taxon>Hypericibacter</taxon>
    </lineage>
</organism>
<keyword evidence="1 2" id="KW-0378">Hydrolase</keyword>
<dbReference type="CDD" id="cd00077">
    <property type="entry name" value="HDc"/>
    <property type="match status" value="1"/>
</dbReference>
<dbReference type="PROSITE" id="PS51831">
    <property type="entry name" value="HD"/>
    <property type="match status" value="1"/>
</dbReference>
<sequence length="408" mass="45887">MPAESSPLAPRQTLPYALQPYATQAANSRGRLLPEPESPTRSPYQRDRDRIIHSTAFRRLKHKTQVFVSHEGDYYRTRLTHSIEVAQIARSVSRYLGLDEDLAEAVALAHDLGHTPFGHAGEEALDAAMAPYGGFDHNAQTFRILTRLERHYAEFDGLNLTWECLEGVVKHNGPLVGPGASAKAKARAVPQTIAEYSAQVQDLELDGWPGPEAQVAALADDIAYNTHDIDDGLRAGLFPVEDLADLPLVGPVFAQVAARYPGIEHGRLVHESIRRVIDLLVSDLIVETERRLAEARPRSVEELRRLGRAMVAFSPAMSEHDRTLKSFLFEHMYRHDRVTRMTDRARRIVIELFEYYFGDPGRLPAEWAAQCDGVRRDKVARIVADYIAGMTDRYALQEHERFFGESSE</sequence>
<dbReference type="Gene3D" id="1.10.3210.10">
    <property type="entry name" value="Hypothetical protein af1432"/>
    <property type="match status" value="1"/>
</dbReference>
<dbReference type="Proteomes" id="UP000326202">
    <property type="component" value="Chromosome"/>
</dbReference>
<dbReference type="SMART" id="SM00471">
    <property type="entry name" value="HDc"/>
    <property type="match status" value="1"/>
</dbReference>
<dbReference type="AlphaFoldDB" id="A0A5J6MJG3"/>
<dbReference type="InterPro" id="IPR026875">
    <property type="entry name" value="PHydrolase_assoc_dom"/>
</dbReference>
<evidence type="ECO:0000256" key="1">
    <source>
        <dbReference type="ARBA" id="ARBA00022801"/>
    </source>
</evidence>
<dbReference type="Pfam" id="PF13286">
    <property type="entry name" value="HD_assoc"/>
    <property type="match status" value="1"/>
</dbReference>
<dbReference type="RefSeq" id="WP_151177665.1">
    <property type="nucleotide sequence ID" value="NZ_CP042906.1"/>
</dbReference>
<dbReference type="EMBL" id="CP042906">
    <property type="protein sequence ID" value="QEX17397.1"/>
    <property type="molecule type" value="Genomic_DNA"/>
</dbReference>
<keyword evidence="6" id="KW-1185">Reference proteome</keyword>
<dbReference type="NCBIfam" id="TIGR01353">
    <property type="entry name" value="dGTP_triPase"/>
    <property type="match status" value="1"/>
</dbReference>
<dbReference type="InterPro" id="IPR006674">
    <property type="entry name" value="HD_domain"/>
</dbReference>
<evidence type="ECO:0000256" key="3">
    <source>
        <dbReference type="SAM" id="MobiDB-lite"/>
    </source>
</evidence>